<dbReference type="GO" id="GO:0008270">
    <property type="term" value="F:zinc ion binding"/>
    <property type="evidence" value="ECO:0007669"/>
    <property type="project" value="InterPro"/>
</dbReference>
<dbReference type="AlphaFoldDB" id="A0A0X3AP72"/>
<keyword evidence="1" id="KW-0645">Protease</keyword>
<evidence type="ECO:0000259" key="6">
    <source>
        <dbReference type="SMART" id="SM00235"/>
    </source>
</evidence>
<evidence type="ECO:0000256" key="4">
    <source>
        <dbReference type="ARBA" id="ARBA00022833"/>
    </source>
</evidence>
<dbReference type="GO" id="GO:0006508">
    <property type="term" value="P:proteolysis"/>
    <property type="evidence" value="ECO:0007669"/>
    <property type="project" value="UniProtKB-KW"/>
</dbReference>
<evidence type="ECO:0000256" key="3">
    <source>
        <dbReference type="ARBA" id="ARBA00022801"/>
    </source>
</evidence>
<evidence type="ECO:0000256" key="5">
    <source>
        <dbReference type="SAM" id="SignalP"/>
    </source>
</evidence>
<dbReference type="CDD" id="cd04327">
    <property type="entry name" value="ZnMc_MMP_like_3"/>
    <property type="match status" value="1"/>
</dbReference>
<dbReference type="Gene3D" id="3.40.390.10">
    <property type="entry name" value="Collagenase (Catalytic Domain)"/>
    <property type="match status" value="1"/>
</dbReference>
<evidence type="ECO:0000313" key="8">
    <source>
        <dbReference type="Proteomes" id="UP000182761"/>
    </source>
</evidence>
<evidence type="ECO:0000256" key="1">
    <source>
        <dbReference type="ARBA" id="ARBA00022670"/>
    </source>
</evidence>
<keyword evidence="8" id="KW-1185">Reference proteome</keyword>
<evidence type="ECO:0000313" key="7">
    <source>
        <dbReference type="EMBL" id="CVK15688.1"/>
    </source>
</evidence>
<dbReference type="SMART" id="SM00235">
    <property type="entry name" value="ZnMc"/>
    <property type="match status" value="1"/>
</dbReference>
<gene>
    <name evidence="7" type="ORF">Ga0061079_102239</name>
</gene>
<dbReference type="InterPro" id="IPR024079">
    <property type="entry name" value="MetalloPept_cat_dom_sf"/>
</dbReference>
<dbReference type="InterPro" id="IPR006026">
    <property type="entry name" value="Peptidase_Metallo"/>
</dbReference>
<keyword evidence="5" id="KW-0732">Signal</keyword>
<feature type="domain" description="Peptidase metallopeptidase" evidence="6">
    <location>
        <begin position="69"/>
        <end position="200"/>
    </location>
</feature>
<reference evidence="7 8" key="1">
    <citation type="submission" date="2016-01" db="EMBL/GenBank/DDBJ databases">
        <authorList>
            <person name="McClelland M."/>
            <person name="Jain A."/>
            <person name="Saraogi P."/>
            <person name="Mendelson R."/>
            <person name="Westerman R."/>
            <person name="SanMiguel P."/>
            <person name="Csonka L."/>
        </authorList>
    </citation>
    <scope>NUCLEOTIDE SEQUENCE [LARGE SCALE GENOMIC DNA]</scope>
    <source>
        <strain evidence="7 8">R-53146</strain>
    </source>
</reference>
<feature type="chain" id="PRO_5007049768" evidence="5">
    <location>
        <begin position="18"/>
        <end position="410"/>
    </location>
</feature>
<organism evidence="7 8">
    <name type="scientific">Apibacter mensalis</name>
    <dbReference type="NCBI Taxonomy" id="1586267"/>
    <lineage>
        <taxon>Bacteria</taxon>
        <taxon>Pseudomonadati</taxon>
        <taxon>Bacteroidota</taxon>
        <taxon>Flavobacteriia</taxon>
        <taxon>Flavobacteriales</taxon>
        <taxon>Weeksellaceae</taxon>
        <taxon>Apibacter</taxon>
    </lineage>
</organism>
<dbReference type="EMBL" id="FCOR01000002">
    <property type="protein sequence ID" value="CVK15688.1"/>
    <property type="molecule type" value="Genomic_DNA"/>
</dbReference>
<evidence type="ECO:0000256" key="2">
    <source>
        <dbReference type="ARBA" id="ARBA00022723"/>
    </source>
</evidence>
<dbReference type="Pfam" id="PF18885">
    <property type="entry name" value="DUF5648"/>
    <property type="match status" value="1"/>
</dbReference>
<dbReference type="GO" id="GO:0031012">
    <property type="term" value="C:extracellular matrix"/>
    <property type="evidence" value="ECO:0007669"/>
    <property type="project" value="InterPro"/>
</dbReference>
<dbReference type="InterPro" id="IPR043708">
    <property type="entry name" value="DUF5648"/>
</dbReference>
<keyword evidence="4" id="KW-0862">Zinc</keyword>
<keyword evidence="3" id="KW-0378">Hydrolase</keyword>
<dbReference type="InterPro" id="IPR001818">
    <property type="entry name" value="Pept_M10_metallopeptidase"/>
</dbReference>
<dbReference type="STRING" id="1586267.GCA_001418685_00519"/>
<sequence length="410" mass="47698">MKKFTYLLLLLCSTAYLVSCNEDSLNSDISSEKNITQNEHFCLDAYLPDEIIQKQDSTHDVSVNGVSSKYKKWNVGQTIKIKFLNGNSFLQDKVKQFASEWLKYANLNFEYVASNQDADIKINFDNSGGSWSYVGTDSKYIAQNTPSMNFGWFTNYTSDTEFSRTIIHEFGHALGLHHEHQSPTANIQWNKEKVYEYYGGAPNYWSKETVNHSIFEKYSSTTTNYSSFDSQSIMLYSFPASLTLDGWSSGWNVVLSPMDKRFISEQYPGKVSYVETKNFYRYYINGQHFYTSNYNELGNRFYEGILGKIFANQTDEAYPIFRYYNYKNGDRLSTLNWNELKNGGQGGWIYEGISGYAYKTQKPNTIPVYRFFKALNKPDHFFTTNYSEIKFPLDNLYTYKYEGIAFYILK</sequence>
<keyword evidence="2" id="KW-0479">Metal-binding</keyword>
<dbReference type="GO" id="GO:0004222">
    <property type="term" value="F:metalloendopeptidase activity"/>
    <property type="evidence" value="ECO:0007669"/>
    <property type="project" value="InterPro"/>
</dbReference>
<dbReference type="RefSeq" id="WP_055424907.1">
    <property type="nucleotide sequence ID" value="NZ_FCOR01000002.1"/>
</dbReference>
<name>A0A0X3AP72_9FLAO</name>
<dbReference type="SUPFAM" id="SSF55486">
    <property type="entry name" value="Metalloproteases ('zincins'), catalytic domain"/>
    <property type="match status" value="1"/>
</dbReference>
<protein>
    <submittedName>
        <fullName evidence="7">Matrixin</fullName>
    </submittedName>
</protein>
<dbReference type="Proteomes" id="UP000182761">
    <property type="component" value="Unassembled WGS sequence"/>
</dbReference>
<proteinExistence type="predicted"/>
<accession>A0A0X3AP72</accession>
<dbReference type="Pfam" id="PF00413">
    <property type="entry name" value="Peptidase_M10"/>
    <property type="match status" value="1"/>
</dbReference>
<feature type="signal peptide" evidence="5">
    <location>
        <begin position="1"/>
        <end position="17"/>
    </location>
</feature>